<name>A0A2I1EFH7_9GLOM</name>
<proteinExistence type="predicted"/>
<protein>
    <submittedName>
        <fullName evidence="1">Uncharacterized protein</fullName>
    </submittedName>
</protein>
<gene>
    <name evidence="1" type="ORF">RhiirA1_467853</name>
</gene>
<reference evidence="1 2" key="1">
    <citation type="submission" date="2017-10" db="EMBL/GenBank/DDBJ databases">
        <title>Extensive intraspecific genome diversity in a model arbuscular mycorrhizal fungus.</title>
        <authorList>
            <person name="Chen E.C.H."/>
            <person name="Morin E."/>
            <person name="Baudet D."/>
            <person name="Noel J."/>
            <person name="Ndikumana S."/>
            <person name="Charron P."/>
            <person name="St-Onge C."/>
            <person name="Giorgi J."/>
            <person name="Grigoriev I.V."/>
            <person name="Roux C."/>
            <person name="Martin F.M."/>
            <person name="Corradi N."/>
        </authorList>
    </citation>
    <scope>NUCLEOTIDE SEQUENCE [LARGE SCALE GENOMIC DNA]</scope>
    <source>
        <strain evidence="1 2">A1</strain>
    </source>
</reference>
<accession>A0A2I1EFH7</accession>
<dbReference type="Proteomes" id="UP000232688">
    <property type="component" value="Unassembled WGS sequence"/>
</dbReference>
<dbReference type="EMBL" id="LLXH01001127">
    <property type="protein sequence ID" value="PKC60573.1"/>
    <property type="molecule type" value="Genomic_DNA"/>
</dbReference>
<dbReference type="VEuPathDB" id="FungiDB:FUN_019575"/>
<dbReference type="OrthoDB" id="2305416at2759"/>
<evidence type="ECO:0000313" key="2">
    <source>
        <dbReference type="Proteomes" id="UP000232688"/>
    </source>
</evidence>
<dbReference type="VEuPathDB" id="FungiDB:RhiirFUN_021017"/>
<sequence>MLYTWDITGGRINHYLSPIIPTDLRFEYPGTLSKALLGDSESMAQISMCAWIQILQTLEMILNEFWNNIGDSKMLFGVSGARDRFFGELYSRMNEINLVSIDGRQLEADRLVALHFASRIILWDRTVVTRGCYQRPWQTLCETHHAFTSTRYNDLVGIIRNDKANQAKGLIW</sequence>
<organism evidence="1 2">
    <name type="scientific">Rhizophagus irregularis</name>
    <dbReference type="NCBI Taxonomy" id="588596"/>
    <lineage>
        <taxon>Eukaryota</taxon>
        <taxon>Fungi</taxon>
        <taxon>Fungi incertae sedis</taxon>
        <taxon>Mucoromycota</taxon>
        <taxon>Glomeromycotina</taxon>
        <taxon>Glomeromycetes</taxon>
        <taxon>Glomerales</taxon>
        <taxon>Glomeraceae</taxon>
        <taxon>Rhizophagus</taxon>
    </lineage>
</organism>
<evidence type="ECO:0000313" key="1">
    <source>
        <dbReference type="EMBL" id="PKC60573.1"/>
    </source>
</evidence>
<comment type="caution">
    <text evidence="1">The sequence shown here is derived from an EMBL/GenBank/DDBJ whole genome shotgun (WGS) entry which is preliminary data.</text>
</comment>
<dbReference type="VEuPathDB" id="FungiDB:RhiirA1_467853"/>
<reference evidence="1 2" key="2">
    <citation type="submission" date="2017-10" db="EMBL/GenBank/DDBJ databases">
        <title>Genome analyses suggest a sexual origin of heterokaryosis in a supposedly ancient asexual fungus.</title>
        <authorList>
            <person name="Corradi N."/>
            <person name="Sedzielewska K."/>
            <person name="Noel J."/>
            <person name="Charron P."/>
            <person name="Farinelli L."/>
            <person name="Marton T."/>
            <person name="Kruger M."/>
            <person name="Pelin A."/>
            <person name="Brachmann A."/>
            <person name="Corradi N."/>
        </authorList>
    </citation>
    <scope>NUCLEOTIDE SEQUENCE [LARGE SCALE GENOMIC DNA]</scope>
    <source>
        <strain evidence="1 2">A1</strain>
    </source>
</reference>
<dbReference type="AlphaFoldDB" id="A0A2I1EFH7"/>